<reference evidence="1 2" key="1">
    <citation type="submission" date="2017-03" db="EMBL/GenBank/DDBJ databases">
        <title>WGS assembly of Porphyra umbilicalis.</title>
        <authorList>
            <person name="Brawley S.H."/>
            <person name="Blouin N.A."/>
            <person name="Ficko-Blean E."/>
            <person name="Wheeler G.L."/>
            <person name="Lohr M."/>
            <person name="Goodson H.V."/>
            <person name="Jenkins J.W."/>
            <person name="Blaby-Haas C.E."/>
            <person name="Helliwell K.E."/>
            <person name="Chan C."/>
            <person name="Marriage T."/>
            <person name="Bhattacharya D."/>
            <person name="Klein A.S."/>
            <person name="Badis Y."/>
            <person name="Brodie J."/>
            <person name="Cao Y."/>
            <person name="Collen J."/>
            <person name="Dittami S.M."/>
            <person name="Gachon C.M."/>
            <person name="Green B.R."/>
            <person name="Karpowicz S."/>
            <person name="Kim J.W."/>
            <person name="Kudahl U."/>
            <person name="Lin S."/>
            <person name="Michel G."/>
            <person name="Mittag M."/>
            <person name="Olson B.J."/>
            <person name="Pangilinan J."/>
            <person name="Peng Y."/>
            <person name="Qiu H."/>
            <person name="Shu S."/>
            <person name="Singer J.T."/>
            <person name="Smith A.G."/>
            <person name="Sprecher B.N."/>
            <person name="Wagner V."/>
            <person name="Wang W."/>
            <person name="Wang Z.-Y."/>
            <person name="Yan J."/>
            <person name="Yarish C."/>
            <person name="Zoeuner-Riek S."/>
            <person name="Zhuang Y."/>
            <person name="Zou Y."/>
            <person name="Lindquist E.A."/>
            <person name="Grimwood J."/>
            <person name="Barry K."/>
            <person name="Rokhsar D.S."/>
            <person name="Schmutz J."/>
            <person name="Stiller J.W."/>
            <person name="Grossman A.R."/>
            <person name="Prochnik S.E."/>
        </authorList>
    </citation>
    <scope>NUCLEOTIDE SEQUENCE [LARGE SCALE GENOMIC DNA]</scope>
    <source>
        <strain evidence="1">4086291</strain>
    </source>
</reference>
<sequence>EFGRLLWRPPASATLHTDACGAGWGGGLTIDGATYEARGRFGPADMPKHINAKEVLAVTLSLSALRISCRRAPSSAGAADGGGDRVHARGLYLLDVHLPGGGMYAGHSLRAGAAMGYRTIGGELDACDQLMGMKDQSTDDVSAAYVDALAMADDAAWELYYRFLWAQR</sequence>
<evidence type="ECO:0000313" key="1">
    <source>
        <dbReference type="EMBL" id="OSX74236.1"/>
    </source>
</evidence>
<gene>
    <name evidence="1" type="ORF">BU14_0299s0004</name>
</gene>
<proteinExistence type="predicted"/>
<dbReference type="EMBL" id="KV918957">
    <property type="protein sequence ID" value="OSX74236.1"/>
    <property type="molecule type" value="Genomic_DNA"/>
</dbReference>
<accession>A0A1X6P0D6</accession>
<name>A0A1X6P0D6_PORUM</name>
<dbReference type="AlphaFoldDB" id="A0A1X6P0D6"/>
<feature type="non-terminal residue" evidence="1">
    <location>
        <position position="1"/>
    </location>
</feature>
<protein>
    <submittedName>
        <fullName evidence="1">Uncharacterized protein</fullName>
    </submittedName>
</protein>
<keyword evidence="2" id="KW-1185">Reference proteome</keyword>
<dbReference type="Proteomes" id="UP000218209">
    <property type="component" value="Unassembled WGS sequence"/>
</dbReference>
<evidence type="ECO:0000313" key="2">
    <source>
        <dbReference type="Proteomes" id="UP000218209"/>
    </source>
</evidence>
<organism evidence="1 2">
    <name type="scientific">Porphyra umbilicalis</name>
    <name type="common">Purple laver</name>
    <name type="synonym">Red alga</name>
    <dbReference type="NCBI Taxonomy" id="2786"/>
    <lineage>
        <taxon>Eukaryota</taxon>
        <taxon>Rhodophyta</taxon>
        <taxon>Bangiophyceae</taxon>
        <taxon>Bangiales</taxon>
        <taxon>Bangiaceae</taxon>
        <taxon>Porphyra</taxon>
    </lineage>
</organism>